<sequence length="243" mass="27050">MPLVNTMPAKDSTCSQGTPPRVCAKPHCSAAVSDEVKCSRCNAAYYCDRKHQFADLKRHKAQCTNPGPTVAKPPRIPELPPLVALENEVMRPVSVILFPASGIPAHIISMDCFVRDNPVYHGLKEEWIDFRTYIDAAQVVTAGAVGPIRRTSQPHSRLYIAWSDTAMHDGSPANLCVRRYTDGHNEGVWRGNLIGFRAREPTRKHMQYLDVTDRDIAMFASFFRENGGLGELPAAMLGHFYDV</sequence>
<evidence type="ECO:0000313" key="5">
    <source>
        <dbReference type="EMBL" id="RDX53959.1"/>
    </source>
</evidence>
<dbReference type="GO" id="GO:0008270">
    <property type="term" value="F:zinc ion binding"/>
    <property type="evidence" value="ECO:0007669"/>
    <property type="project" value="UniProtKB-KW"/>
</dbReference>
<evidence type="ECO:0000256" key="3">
    <source>
        <dbReference type="ARBA" id="ARBA00022833"/>
    </source>
</evidence>
<evidence type="ECO:0000256" key="2">
    <source>
        <dbReference type="ARBA" id="ARBA00022771"/>
    </source>
</evidence>
<dbReference type="SUPFAM" id="SSF144232">
    <property type="entry name" value="HIT/MYND zinc finger-like"/>
    <property type="match status" value="1"/>
</dbReference>
<dbReference type="Pfam" id="PF01753">
    <property type="entry name" value="zf-MYND"/>
    <property type="match status" value="1"/>
</dbReference>
<evidence type="ECO:0000313" key="6">
    <source>
        <dbReference type="Proteomes" id="UP000256964"/>
    </source>
</evidence>
<reference evidence="5 6" key="1">
    <citation type="journal article" date="2018" name="Biotechnol. Biofuels">
        <title>Integrative visual omics of the white-rot fungus Polyporus brumalis exposes the biotechnological potential of its oxidative enzymes for delignifying raw plant biomass.</title>
        <authorList>
            <person name="Miyauchi S."/>
            <person name="Rancon A."/>
            <person name="Drula E."/>
            <person name="Hage H."/>
            <person name="Chaduli D."/>
            <person name="Favel A."/>
            <person name="Grisel S."/>
            <person name="Henrissat B."/>
            <person name="Herpoel-Gimbert I."/>
            <person name="Ruiz-Duenas F.J."/>
            <person name="Chevret D."/>
            <person name="Hainaut M."/>
            <person name="Lin J."/>
            <person name="Wang M."/>
            <person name="Pangilinan J."/>
            <person name="Lipzen A."/>
            <person name="Lesage-Meessen L."/>
            <person name="Navarro D."/>
            <person name="Riley R."/>
            <person name="Grigoriev I.V."/>
            <person name="Zhou S."/>
            <person name="Raouche S."/>
            <person name="Rosso M.N."/>
        </authorList>
    </citation>
    <scope>NUCLEOTIDE SEQUENCE [LARGE SCALE GENOMIC DNA]</scope>
    <source>
        <strain evidence="5 6">BRFM 1820</strain>
    </source>
</reference>
<feature type="domain" description="MYND-type" evidence="4">
    <location>
        <begin position="27"/>
        <end position="63"/>
    </location>
</feature>
<evidence type="ECO:0000259" key="4">
    <source>
        <dbReference type="Pfam" id="PF01753"/>
    </source>
</evidence>
<dbReference type="EMBL" id="KZ857386">
    <property type="protein sequence ID" value="RDX53959.1"/>
    <property type="molecule type" value="Genomic_DNA"/>
</dbReference>
<keyword evidence="1" id="KW-0479">Metal-binding</keyword>
<keyword evidence="3" id="KW-0862">Zinc</keyword>
<dbReference type="Gene3D" id="6.10.140.2220">
    <property type="match status" value="1"/>
</dbReference>
<proteinExistence type="predicted"/>
<organism evidence="5 6">
    <name type="scientific">Lentinus brumalis</name>
    <dbReference type="NCBI Taxonomy" id="2498619"/>
    <lineage>
        <taxon>Eukaryota</taxon>
        <taxon>Fungi</taxon>
        <taxon>Dikarya</taxon>
        <taxon>Basidiomycota</taxon>
        <taxon>Agaricomycotina</taxon>
        <taxon>Agaricomycetes</taxon>
        <taxon>Polyporales</taxon>
        <taxon>Polyporaceae</taxon>
        <taxon>Lentinus</taxon>
    </lineage>
</organism>
<accession>A0A371DN70</accession>
<name>A0A371DN70_9APHY</name>
<protein>
    <recommendedName>
        <fullName evidence="4">MYND-type domain-containing protein</fullName>
    </recommendedName>
</protein>
<evidence type="ECO:0000256" key="1">
    <source>
        <dbReference type="ARBA" id="ARBA00022723"/>
    </source>
</evidence>
<dbReference type="InterPro" id="IPR002893">
    <property type="entry name" value="Znf_MYND"/>
</dbReference>
<keyword evidence="6" id="KW-1185">Reference proteome</keyword>
<dbReference type="AlphaFoldDB" id="A0A371DN70"/>
<dbReference type="STRING" id="139420.A0A371DN70"/>
<dbReference type="OrthoDB" id="437457at2759"/>
<dbReference type="Proteomes" id="UP000256964">
    <property type="component" value="Unassembled WGS sequence"/>
</dbReference>
<keyword evidence="2" id="KW-0863">Zinc-finger</keyword>
<gene>
    <name evidence="5" type="ORF">OH76DRAFT_1399131</name>
</gene>